<dbReference type="PANTHER" id="PTHR48105">
    <property type="entry name" value="THIOREDOXIN REDUCTASE 1-RELATED-RELATED"/>
    <property type="match status" value="1"/>
</dbReference>
<dbReference type="Gene3D" id="3.50.50.60">
    <property type="entry name" value="FAD/NAD(P)-binding domain"/>
    <property type="match status" value="2"/>
</dbReference>
<feature type="compositionally biased region" description="Gly residues" evidence="4">
    <location>
        <begin position="11"/>
        <end position="22"/>
    </location>
</feature>
<evidence type="ECO:0000259" key="5">
    <source>
        <dbReference type="Pfam" id="PF07992"/>
    </source>
</evidence>
<evidence type="ECO:0000256" key="1">
    <source>
        <dbReference type="ARBA" id="ARBA00022630"/>
    </source>
</evidence>
<evidence type="ECO:0000313" key="6">
    <source>
        <dbReference type="EMBL" id="GGO43951.1"/>
    </source>
</evidence>
<dbReference type="InterPro" id="IPR023753">
    <property type="entry name" value="FAD/NAD-binding_dom"/>
</dbReference>
<keyword evidence="1" id="KW-0285">Flavoprotein</keyword>
<evidence type="ECO:0000256" key="4">
    <source>
        <dbReference type="SAM" id="MobiDB-lite"/>
    </source>
</evidence>
<evidence type="ECO:0000256" key="3">
    <source>
        <dbReference type="ARBA" id="ARBA00048132"/>
    </source>
</evidence>
<dbReference type="InterPro" id="IPR050097">
    <property type="entry name" value="Ferredoxin-NADP_redctase_2"/>
</dbReference>
<sequence length="354" mass="35845">MRVVNDDSGTTGNGSGGSGGAGGGAEGLGGAAYDVVVVGGGAGGLSAALVLARSRRTVAVVDSGSPRNAPSAHVHGFLSRDGQAPSELIRAGRAEVAGYGGDLIDGRVRSIEGRVRSAEPGFTVRLADGRTLRARRVVVATGLRDELPGIPGVRERWGRDVLHCPYCHGYEARDQPVGVLGSAPGAVHQALLLGQWSHDVVLFRHGLALSAEEAEQLAARGVHIVDGDVERLVMAGNRLEGVALTGDRVVPRRAVFVPPRMVPADGLLTDLGCERDGSGWVVTDASGLTSVAGVWAAGNVADPMAAVVNAAAGGASAAIAVNRGLVEEEVARAVADRRAGGRTRAPAADAAAAS</sequence>
<name>A0ABQ2LW18_9ACTN</name>
<keyword evidence="7" id="KW-1185">Reference proteome</keyword>
<dbReference type="InterPro" id="IPR036188">
    <property type="entry name" value="FAD/NAD-bd_sf"/>
</dbReference>
<reference evidence="7" key="1">
    <citation type="journal article" date="2019" name="Int. J. Syst. Evol. Microbiol.">
        <title>The Global Catalogue of Microorganisms (GCM) 10K type strain sequencing project: providing services to taxonomists for standard genome sequencing and annotation.</title>
        <authorList>
            <consortium name="The Broad Institute Genomics Platform"/>
            <consortium name="The Broad Institute Genome Sequencing Center for Infectious Disease"/>
            <person name="Wu L."/>
            <person name="Ma J."/>
        </authorList>
    </citation>
    <scope>NUCLEOTIDE SEQUENCE [LARGE SCALE GENOMIC DNA]</scope>
    <source>
        <strain evidence="7">CGMCC 4.7178</strain>
    </source>
</reference>
<dbReference type="EMBL" id="BMMP01000002">
    <property type="protein sequence ID" value="GGO43951.1"/>
    <property type="molecule type" value="Genomic_DNA"/>
</dbReference>
<evidence type="ECO:0000256" key="2">
    <source>
        <dbReference type="ARBA" id="ARBA00023002"/>
    </source>
</evidence>
<dbReference type="Pfam" id="PF07992">
    <property type="entry name" value="Pyr_redox_2"/>
    <property type="match status" value="1"/>
</dbReference>
<organism evidence="6 7">
    <name type="scientific">Streptomyces daqingensis</name>
    <dbReference type="NCBI Taxonomy" id="1472640"/>
    <lineage>
        <taxon>Bacteria</taxon>
        <taxon>Bacillati</taxon>
        <taxon>Actinomycetota</taxon>
        <taxon>Actinomycetes</taxon>
        <taxon>Kitasatosporales</taxon>
        <taxon>Streptomycetaceae</taxon>
        <taxon>Streptomyces</taxon>
    </lineage>
</organism>
<evidence type="ECO:0000313" key="7">
    <source>
        <dbReference type="Proteomes" id="UP000631535"/>
    </source>
</evidence>
<dbReference type="PRINTS" id="PR00469">
    <property type="entry name" value="PNDRDTASEII"/>
</dbReference>
<comment type="catalytic activity">
    <reaction evidence="3">
        <text>[thioredoxin]-dithiol + NADP(+) = [thioredoxin]-disulfide + NADPH + H(+)</text>
        <dbReference type="Rhea" id="RHEA:20345"/>
        <dbReference type="Rhea" id="RHEA-COMP:10698"/>
        <dbReference type="Rhea" id="RHEA-COMP:10700"/>
        <dbReference type="ChEBI" id="CHEBI:15378"/>
        <dbReference type="ChEBI" id="CHEBI:29950"/>
        <dbReference type="ChEBI" id="CHEBI:50058"/>
        <dbReference type="ChEBI" id="CHEBI:57783"/>
        <dbReference type="ChEBI" id="CHEBI:58349"/>
        <dbReference type="EC" id="1.8.1.9"/>
    </reaction>
</comment>
<feature type="region of interest" description="Disordered" evidence="4">
    <location>
        <begin position="1"/>
        <end position="22"/>
    </location>
</feature>
<dbReference type="SUPFAM" id="SSF51905">
    <property type="entry name" value="FAD/NAD(P)-binding domain"/>
    <property type="match status" value="1"/>
</dbReference>
<feature type="domain" description="FAD/NAD(P)-binding" evidence="5">
    <location>
        <begin position="33"/>
        <end position="313"/>
    </location>
</feature>
<protein>
    <submittedName>
        <fullName evidence="6">Thioredoxin reductase</fullName>
    </submittedName>
</protein>
<proteinExistence type="predicted"/>
<gene>
    <name evidence="6" type="primary">trxB</name>
    <name evidence="6" type="ORF">GCM10012287_08360</name>
</gene>
<dbReference type="PRINTS" id="PR00368">
    <property type="entry name" value="FADPNR"/>
</dbReference>
<keyword evidence="2" id="KW-0560">Oxidoreductase</keyword>
<dbReference type="Proteomes" id="UP000631535">
    <property type="component" value="Unassembled WGS sequence"/>
</dbReference>
<accession>A0ABQ2LW18</accession>
<comment type="caution">
    <text evidence="6">The sequence shown here is derived from an EMBL/GenBank/DDBJ whole genome shotgun (WGS) entry which is preliminary data.</text>
</comment>